<comment type="caution">
    <text evidence="5">The sequence shown here is derived from an EMBL/GenBank/DDBJ whole genome shotgun (WGS) entry which is preliminary data.</text>
</comment>
<dbReference type="PANTHER" id="PTHR47691:SF3">
    <property type="entry name" value="HTH-TYPE TRANSCRIPTIONAL REGULATOR RV0890C-RELATED"/>
    <property type="match status" value="1"/>
</dbReference>
<evidence type="ECO:0000256" key="1">
    <source>
        <dbReference type="ARBA" id="ARBA00023125"/>
    </source>
</evidence>
<keyword evidence="1 2" id="KW-0238">DNA-binding</keyword>
<sequence>MVSTRNTVRHSVRLTDRMHTDTSTAPPPPPPSAGMQHAGLARGGPDYTFGRFALYPARKLLVRGETPVPLGGRAFDLLVALIARAGQVVSHHELVAAVWPRSVVEENGLRVHMSALRKALGENPSEQYILTVPGRGYRFVKSVAAGPLAPLRGRRPGRLVGRAALLERLASSLAPGRVTTLVGPGGSGKTALAHAAAQALHDADGCHVIDCAGGIDPAAMHCRALRERQALLVLDNCEGALPAAAALAARLAGADARVTVLATSRAPLGVGGEWVVGVPPLDLPGPDDALDCGQALAWPAIALFVERAEANSSRFELTPANLACVAALCRQLDGLPLALELAAARVEALGVEGLAARLEDLFLLLTRSRRLAGPRHASLGAMLDASHCLLDQVERTLLRRLSVFAGAFAPELALRVCAFGALGRDEAERALAALGACSLLVAEDGVDGARAPRYRLLNTTRRYASAQLAASGEAWIVAERLLQTAPDEQEQEQEQEQKQEQVRSAVWE</sequence>
<feature type="domain" description="OmpR/PhoB-type" evidence="4">
    <location>
        <begin position="44"/>
        <end position="141"/>
    </location>
</feature>
<dbReference type="GO" id="GO:0003677">
    <property type="term" value="F:DNA binding"/>
    <property type="evidence" value="ECO:0007669"/>
    <property type="project" value="UniProtKB-UniRule"/>
</dbReference>
<evidence type="ECO:0000256" key="3">
    <source>
        <dbReference type="SAM" id="MobiDB-lite"/>
    </source>
</evidence>
<dbReference type="InterPro" id="IPR016032">
    <property type="entry name" value="Sig_transdc_resp-reg_C-effctor"/>
</dbReference>
<dbReference type="AlphaFoldDB" id="A0A5C7FL95"/>
<dbReference type="GO" id="GO:0000160">
    <property type="term" value="P:phosphorelay signal transduction system"/>
    <property type="evidence" value="ECO:0007669"/>
    <property type="project" value="InterPro"/>
</dbReference>
<dbReference type="PROSITE" id="PS51755">
    <property type="entry name" value="OMPR_PHOB"/>
    <property type="match status" value="1"/>
</dbReference>
<dbReference type="Gene3D" id="3.40.50.300">
    <property type="entry name" value="P-loop containing nucleotide triphosphate hydrolases"/>
    <property type="match status" value="1"/>
</dbReference>
<accession>A0A5C7FL95</accession>
<dbReference type="SUPFAM" id="SSF46894">
    <property type="entry name" value="C-terminal effector domain of the bipartite response regulators"/>
    <property type="match status" value="1"/>
</dbReference>
<proteinExistence type="predicted"/>
<dbReference type="SUPFAM" id="SSF52540">
    <property type="entry name" value="P-loop containing nucleoside triphosphate hydrolases"/>
    <property type="match status" value="1"/>
</dbReference>
<keyword evidence="6" id="KW-1185">Reference proteome</keyword>
<dbReference type="InterPro" id="IPR003593">
    <property type="entry name" value="AAA+_ATPase"/>
</dbReference>
<dbReference type="SMART" id="SM00382">
    <property type="entry name" value="AAA"/>
    <property type="match status" value="1"/>
</dbReference>
<organism evidence="5 6">
    <name type="scientific">Massilia arenae</name>
    <dbReference type="NCBI Taxonomy" id="2603288"/>
    <lineage>
        <taxon>Bacteria</taxon>
        <taxon>Pseudomonadati</taxon>
        <taxon>Pseudomonadota</taxon>
        <taxon>Betaproteobacteria</taxon>
        <taxon>Burkholderiales</taxon>
        <taxon>Oxalobacteraceae</taxon>
        <taxon>Telluria group</taxon>
        <taxon>Massilia</taxon>
    </lineage>
</organism>
<feature type="DNA-binding region" description="OmpR/PhoB-type" evidence="2">
    <location>
        <begin position="44"/>
        <end position="141"/>
    </location>
</feature>
<feature type="region of interest" description="Disordered" evidence="3">
    <location>
        <begin position="486"/>
        <end position="508"/>
    </location>
</feature>
<dbReference type="InterPro" id="IPR058852">
    <property type="entry name" value="HTH_77"/>
</dbReference>
<gene>
    <name evidence="5" type="ORF">FVD38_25795</name>
</gene>
<name>A0A5C7FL95_9BURK</name>
<evidence type="ECO:0000259" key="4">
    <source>
        <dbReference type="PROSITE" id="PS51755"/>
    </source>
</evidence>
<dbReference type="InterPro" id="IPR001867">
    <property type="entry name" value="OmpR/PhoB-type_DNA-bd"/>
</dbReference>
<protein>
    <submittedName>
        <fullName evidence="5">Transcriptional regulator</fullName>
    </submittedName>
</protein>
<evidence type="ECO:0000313" key="6">
    <source>
        <dbReference type="Proteomes" id="UP000321413"/>
    </source>
</evidence>
<dbReference type="SMART" id="SM00862">
    <property type="entry name" value="Trans_reg_C"/>
    <property type="match status" value="1"/>
</dbReference>
<dbReference type="GO" id="GO:0006355">
    <property type="term" value="P:regulation of DNA-templated transcription"/>
    <property type="evidence" value="ECO:0007669"/>
    <property type="project" value="InterPro"/>
</dbReference>
<dbReference type="EMBL" id="VPFD01000048">
    <property type="protein sequence ID" value="TXF96031.1"/>
    <property type="molecule type" value="Genomic_DNA"/>
</dbReference>
<evidence type="ECO:0000256" key="2">
    <source>
        <dbReference type="PROSITE-ProRule" id="PRU01091"/>
    </source>
</evidence>
<dbReference type="RefSeq" id="WP_147937410.1">
    <property type="nucleotide sequence ID" value="NZ_VPFD01000048.1"/>
</dbReference>
<dbReference type="Gene3D" id="1.10.10.10">
    <property type="entry name" value="Winged helix-like DNA-binding domain superfamily/Winged helix DNA-binding domain"/>
    <property type="match status" value="1"/>
</dbReference>
<dbReference type="InterPro" id="IPR027417">
    <property type="entry name" value="P-loop_NTPase"/>
</dbReference>
<dbReference type="Pfam" id="PF00486">
    <property type="entry name" value="Trans_reg_C"/>
    <property type="match status" value="1"/>
</dbReference>
<dbReference type="InterPro" id="IPR036388">
    <property type="entry name" value="WH-like_DNA-bd_sf"/>
</dbReference>
<dbReference type="CDD" id="cd00383">
    <property type="entry name" value="trans_reg_C"/>
    <property type="match status" value="1"/>
</dbReference>
<dbReference type="Pfam" id="PF25872">
    <property type="entry name" value="HTH_77"/>
    <property type="match status" value="1"/>
</dbReference>
<feature type="region of interest" description="Disordered" evidence="3">
    <location>
        <begin position="1"/>
        <end position="40"/>
    </location>
</feature>
<evidence type="ECO:0000313" key="5">
    <source>
        <dbReference type="EMBL" id="TXF96031.1"/>
    </source>
</evidence>
<dbReference type="PANTHER" id="PTHR47691">
    <property type="entry name" value="REGULATOR-RELATED"/>
    <property type="match status" value="1"/>
</dbReference>
<reference evidence="5 6" key="1">
    <citation type="submission" date="2019-08" db="EMBL/GenBank/DDBJ databases">
        <title>Massilia golmudensis sp. nov., isolated from sand in the Qinghai-Tibetan Plateau.</title>
        <authorList>
            <person name="Zhang B."/>
        </authorList>
    </citation>
    <scope>NUCLEOTIDE SEQUENCE [LARGE SCALE GENOMIC DNA]</scope>
    <source>
        <strain evidence="5 6">GEM5</strain>
    </source>
</reference>
<dbReference type="Proteomes" id="UP000321413">
    <property type="component" value="Unassembled WGS sequence"/>
</dbReference>